<dbReference type="Proteomes" id="UP000323274">
    <property type="component" value="Unassembled WGS sequence"/>
</dbReference>
<comment type="catalytic activity">
    <reaction evidence="7 8">
        <text>L-methionyl-tRNA(fMet) + (6R)-10-formyltetrahydrofolate = N-formyl-L-methionyl-tRNA(fMet) + (6S)-5,6,7,8-tetrahydrofolate + H(+)</text>
        <dbReference type="Rhea" id="RHEA:24380"/>
        <dbReference type="Rhea" id="RHEA-COMP:9952"/>
        <dbReference type="Rhea" id="RHEA-COMP:9953"/>
        <dbReference type="ChEBI" id="CHEBI:15378"/>
        <dbReference type="ChEBI" id="CHEBI:57453"/>
        <dbReference type="ChEBI" id="CHEBI:78530"/>
        <dbReference type="ChEBI" id="CHEBI:78844"/>
        <dbReference type="ChEBI" id="CHEBI:195366"/>
        <dbReference type="EC" id="2.1.2.9"/>
    </reaction>
</comment>
<evidence type="ECO:0000259" key="10">
    <source>
        <dbReference type="Pfam" id="PF02911"/>
    </source>
</evidence>
<proteinExistence type="inferred from homology"/>
<dbReference type="InterPro" id="IPR041711">
    <property type="entry name" value="Met-tRNA-FMT_N"/>
</dbReference>
<dbReference type="RefSeq" id="WP_040176686.1">
    <property type="nucleotide sequence ID" value="NZ_BJJW01000006.1"/>
</dbReference>
<dbReference type="EC" id="2.1.2.9" evidence="3 8"/>
<dbReference type="CDD" id="cd08646">
    <property type="entry name" value="FMT_core_Met-tRNA-FMT_N"/>
    <property type="match status" value="1"/>
</dbReference>
<dbReference type="GO" id="GO:0005829">
    <property type="term" value="C:cytosol"/>
    <property type="evidence" value="ECO:0007669"/>
    <property type="project" value="TreeGrafter"/>
</dbReference>
<evidence type="ECO:0000256" key="7">
    <source>
        <dbReference type="ARBA" id="ARBA00048558"/>
    </source>
</evidence>
<dbReference type="Pfam" id="PF00551">
    <property type="entry name" value="Formyl_trans_N"/>
    <property type="match status" value="1"/>
</dbReference>
<dbReference type="InterPro" id="IPR005793">
    <property type="entry name" value="Formyl_trans_C"/>
</dbReference>
<dbReference type="HAMAP" id="MF_00182">
    <property type="entry name" value="Formyl_trans"/>
    <property type="match status" value="1"/>
</dbReference>
<evidence type="ECO:0000256" key="2">
    <source>
        <dbReference type="ARBA" id="ARBA00010699"/>
    </source>
</evidence>
<accession>A0A5A5U457</accession>
<dbReference type="Gene3D" id="3.10.25.10">
    <property type="entry name" value="Formyl transferase, C-terminal domain"/>
    <property type="match status" value="1"/>
</dbReference>
<gene>
    <name evidence="8 11" type="primary">fmt</name>
    <name evidence="11" type="ORF">LCIT_11900</name>
</gene>
<dbReference type="InterPro" id="IPR011034">
    <property type="entry name" value="Formyl_transferase-like_C_sf"/>
</dbReference>
<dbReference type="PANTHER" id="PTHR11138:SF5">
    <property type="entry name" value="METHIONYL-TRNA FORMYLTRANSFERASE, MITOCHONDRIAL"/>
    <property type="match status" value="1"/>
</dbReference>
<dbReference type="InterPro" id="IPR036477">
    <property type="entry name" value="Formyl_transf_N_sf"/>
</dbReference>
<evidence type="ECO:0000313" key="12">
    <source>
        <dbReference type="Proteomes" id="UP000323274"/>
    </source>
</evidence>
<evidence type="ECO:0000256" key="1">
    <source>
        <dbReference type="ARBA" id="ARBA00002606"/>
    </source>
</evidence>
<evidence type="ECO:0000259" key="9">
    <source>
        <dbReference type="Pfam" id="PF00551"/>
    </source>
</evidence>
<evidence type="ECO:0000256" key="3">
    <source>
        <dbReference type="ARBA" id="ARBA00012261"/>
    </source>
</evidence>
<dbReference type="SUPFAM" id="SSF50486">
    <property type="entry name" value="FMT C-terminal domain-like"/>
    <property type="match status" value="1"/>
</dbReference>
<feature type="domain" description="Formyl transferase C-terminal" evidence="10">
    <location>
        <begin position="208"/>
        <end position="305"/>
    </location>
</feature>
<dbReference type="CDD" id="cd08704">
    <property type="entry name" value="Met_tRNA_FMT_C"/>
    <property type="match status" value="1"/>
</dbReference>
<dbReference type="Pfam" id="PF02911">
    <property type="entry name" value="Formyl_trans_C"/>
    <property type="match status" value="1"/>
</dbReference>
<comment type="function">
    <text evidence="1 8">Attaches a formyl group to the free amino group of methionyl-tRNA(fMet). The formyl group appears to play a dual role in the initiator identity of N-formylmethionyl-tRNA by promoting its recognition by IF2 and preventing the misappropriation of this tRNA by the elongation apparatus.</text>
</comment>
<feature type="domain" description="Formyl transferase N-terminal" evidence="9">
    <location>
        <begin position="5"/>
        <end position="181"/>
    </location>
</feature>
<feature type="binding site" evidence="8">
    <location>
        <begin position="112"/>
        <end position="115"/>
    </location>
    <ligand>
        <name>(6S)-5,6,7,8-tetrahydrofolate</name>
        <dbReference type="ChEBI" id="CHEBI:57453"/>
    </ligand>
</feature>
<organism evidence="11 12">
    <name type="scientific">Leuconostoc citreum</name>
    <dbReference type="NCBI Taxonomy" id="33964"/>
    <lineage>
        <taxon>Bacteria</taxon>
        <taxon>Bacillati</taxon>
        <taxon>Bacillota</taxon>
        <taxon>Bacilli</taxon>
        <taxon>Lactobacillales</taxon>
        <taxon>Lactobacillaceae</taxon>
        <taxon>Leuconostoc</taxon>
    </lineage>
</organism>
<evidence type="ECO:0000256" key="8">
    <source>
        <dbReference type="HAMAP-Rule" id="MF_00182"/>
    </source>
</evidence>
<evidence type="ECO:0000256" key="6">
    <source>
        <dbReference type="ARBA" id="ARBA00022917"/>
    </source>
</evidence>
<evidence type="ECO:0000256" key="4">
    <source>
        <dbReference type="ARBA" id="ARBA00016014"/>
    </source>
</evidence>
<dbReference type="InterPro" id="IPR002376">
    <property type="entry name" value="Formyl_transf_N"/>
</dbReference>
<dbReference type="NCBIfam" id="TIGR00460">
    <property type="entry name" value="fmt"/>
    <property type="match status" value="1"/>
</dbReference>
<keyword evidence="6 8" id="KW-0648">Protein biosynthesis</keyword>
<dbReference type="EMBL" id="BJJW01000006">
    <property type="protein sequence ID" value="GDZ83948.1"/>
    <property type="molecule type" value="Genomic_DNA"/>
</dbReference>
<comment type="caution">
    <text evidence="11">The sequence shown here is derived from an EMBL/GenBank/DDBJ whole genome shotgun (WGS) entry which is preliminary data.</text>
</comment>
<evidence type="ECO:0000313" key="11">
    <source>
        <dbReference type="EMBL" id="GDZ83948.1"/>
    </source>
</evidence>
<dbReference type="Gene3D" id="3.40.50.170">
    <property type="entry name" value="Formyl transferase, N-terminal domain"/>
    <property type="match status" value="1"/>
</dbReference>
<dbReference type="SUPFAM" id="SSF53328">
    <property type="entry name" value="Formyltransferase"/>
    <property type="match status" value="1"/>
</dbReference>
<name>A0A5A5U457_LEUCI</name>
<dbReference type="InterPro" id="IPR001555">
    <property type="entry name" value="GART_AS"/>
</dbReference>
<dbReference type="InterPro" id="IPR044135">
    <property type="entry name" value="Met-tRNA-FMT_C"/>
</dbReference>
<dbReference type="InterPro" id="IPR005794">
    <property type="entry name" value="Fmt"/>
</dbReference>
<dbReference type="PROSITE" id="PS00373">
    <property type="entry name" value="GART"/>
    <property type="match status" value="1"/>
</dbReference>
<evidence type="ECO:0000256" key="5">
    <source>
        <dbReference type="ARBA" id="ARBA00022679"/>
    </source>
</evidence>
<dbReference type="PANTHER" id="PTHR11138">
    <property type="entry name" value="METHIONYL-TRNA FORMYLTRANSFERASE"/>
    <property type="match status" value="1"/>
</dbReference>
<dbReference type="AlphaFoldDB" id="A0A5A5U457"/>
<comment type="similarity">
    <text evidence="2 8">Belongs to the Fmt family.</text>
</comment>
<sequence length="323" mass="35167">MTHTVVLMGTPQFAVPILEALVADDNYDVLAVVTQPDRPQGRKHILTPSPVKVAALAHKLPVLQPEKIAGSSEMAQIINWQPDFIITAAFGQFLPTKLLAAAQIAAVNTHASLLPKYRGGAPVHYAIMNGDNETGVSIMYMVKEMDAGDVIDVVKVPITSTDNVGTMFDKLSLAGRDLLLATLPKIVAGNISPVKQAIDDVTFSPNIPHDKQNLNFEVETAKQLDWHVRGLYPTHPAYVQVAGQRIKITQVQPLDETTTQPAGYVVEKNKKELKIAAANHTVLRVLRLQPAGKSEMPIQAYLNGAGKAYVVGQPWAEKIKNER</sequence>
<reference evidence="11 12" key="1">
    <citation type="submission" date="2019-04" db="EMBL/GenBank/DDBJ databases">
        <title>A pseudo-fructophilic Leuconostoc citreum strain F192-5 isolated from peel of satsuma mandarin: the first report for isolation and characterization of strain-dependent fructophilic-like characteristics.</title>
        <authorList>
            <person name="Maeno S."/>
            <person name="Tanizawa Y."/>
            <person name="Kajikawa A."/>
            <person name="Kanesaki Y."/>
            <person name="Kubota E."/>
            <person name="Arita M."/>
            <person name="Leon D."/>
            <person name="Endo A."/>
        </authorList>
    </citation>
    <scope>NUCLEOTIDE SEQUENCE [LARGE SCALE GENOMIC DNA]</scope>
    <source>
        <strain evidence="11 12">F192-5</strain>
    </source>
</reference>
<keyword evidence="5 8" id="KW-0808">Transferase</keyword>
<dbReference type="GeneID" id="61102559"/>
<dbReference type="GO" id="GO:0004479">
    <property type="term" value="F:methionyl-tRNA formyltransferase activity"/>
    <property type="evidence" value="ECO:0007669"/>
    <property type="project" value="UniProtKB-UniRule"/>
</dbReference>
<dbReference type="InterPro" id="IPR037022">
    <property type="entry name" value="Formyl_trans_C_sf"/>
</dbReference>
<protein>
    <recommendedName>
        <fullName evidence="4 8">Methionyl-tRNA formyltransferase</fullName>
        <ecNumber evidence="3 8">2.1.2.9</ecNumber>
    </recommendedName>
</protein>